<name>A0A4S8MAS6_DENBC</name>
<gene>
    <name evidence="1" type="ORF">K435DRAFT_794821</name>
</gene>
<accession>A0A4S8MAS6</accession>
<proteinExistence type="predicted"/>
<reference evidence="1 2" key="1">
    <citation type="journal article" date="2019" name="Nat. Ecol. Evol.">
        <title>Megaphylogeny resolves global patterns of mushroom evolution.</title>
        <authorList>
            <person name="Varga T."/>
            <person name="Krizsan K."/>
            <person name="Foldi C."/>
            <person name="Dima B."/>
            <person name="Sanchez-Garcia M."/>
            <person name="Sanchez-Ramirez S."/>
            <person name="Szollosi G.J."/>
            <person name="Szarkandi J.G."/>
            <person name="Papp V."/>
            <person name="Albert L."/>
            <person name="Andreopoulos W."/>
            <person name="Angelini C."/>
            <person name="Antonin V."/>
            <person name="Barry K.W."/>
            <person name="Bougher N.L."/>
            <person name="Buchanan P."/>
            <person name="Buyck B."/>
            <person name="Bense V."/>
            <person name="Catcheside P."/>
            <person name="Chovatia M."/>
            <person name="Cooper J."/>
            <person name="Damon W."/>
            <person name="Desjardin D."/>
            <person name="Finy P."/>
            <person name="Geml J."/>
            <person name="Haridas S."/>
            <person name="Hughes K."/>
            <person name="Justo A."/>
            <person name="Karasinski D."/>
            <person name="Kautmanova I."/>
            <person name="Kiss B."/>
            <person name="Kocsube S."/>
            <person name="Kotiranta H."/>
            <person name="LaButti K.M."/>
            <person name="Lechner B.E."/>
            <person name="Liimatainen K."/>
            <person name="Lipzen A."/>
            <person name="Lukacs Z."/>
            <person name="Mihaltcheva S."/>
            <person name="Morgado L.N."/>
            <person name="Niskanen T."/>
            <person name="Noordeloos M.E."/>
            <person name="Ohm R.A."/>
            <person name="Ortiz-Santana B."/>
            <person name="Ovrebo C."/>
            <person name="Racz N."/>
            <person name="Riley R."/>
            <person name="Savchenko A."/>
            <person name="Shiryaev A."/>
            <person name="Soop K."/>
            <person name="Spirin V."/>
            <person name="Szebenyi C."/>
            <person name="Tomsovsky M."/>
            <person name="Tulloss R.E."/>
            <person name="Uehling J."/>
            <person name="Grigoriev I.V."/>
            <person name="Vagvolgyi C."/>
            <person name="Papp T."/>
            <person name="Martin F.M."/>
            <person name="Miettinen O."/>
            <person name="Hibbett D.S."/>
            <person name="Nagy L.G."/>
        </authorList>
    </citation>
    <scope>NUCLEOTIDE SEQUENCE [LARGE SCALE GENOMIC DNA]</scope>
    <source>
        <strain evidence="1 2">CBS 962.96</strain>
    </source>
</reference>
<dbReference type="EMBL" id="ML179117">
    <property type="protein sequence ID" value="THU99562.1"/>
    <property type="molecule type" value="Genomic_DNA"/>
</dbReference>
<dbReference type="AlphaFoldDB" id="A0A4S8MAS6"/>
<evidence type="ECO:0000313" key="1">
    <source>
        <dbReference type="EMBL" id="THU99562.1"/>
    </source>
</evidence>
<dbReference type="Proteomes" id="UP000297245">
    <property type="component" value="Unassembled WGS sequence"/>
</dbReference>
<sequence>MIGTDYQYMQAIVDLDTIGGLDNLGWNASEDWFKFEEIRDILEFAATNYLTLISEAHGDCGVYTSFPFFISDAQKPFTGVDEEGLSSILGAQINGEIKKIQQYKPGIIYRRGVGTAVIDQLLWDVGTYELKNSSTLDDIKVPKLKAAALTE</sequence>
<keyword evidence="2" id="KW-1185">Reference proteome</keyword>
<protein>
    <submittedName>
        <fullName evidence="1">Uncharacterized protein</fullName>
    </submittedName>
</protein>
<organism evidence="1 2">
    <name type="scientific">Dendrothele bispora (strain CBS 962.96)</name>
    <dbReference type="NCBI Taxonomy" id="1314807"/>
    <lineage>
        <taxon>Eukaryota</taxon>
        <taxon>Fungi</taxon>
        <taxon>Dikarya</taxon>
        <taxon>Basidiomycota</taxon>
        <taxon>Agaricomycotina</taxon>
        <taxon>Agaricomycetes</taxon>
        <taxon>Agaricomycetidae</taxon>
        <taxon>Agaricales</taxon>
        <taxon>Agaricales incertae sedis</taxon>
        <taxon>Dendrothele</taxon>
    </lineage>
</organism>
<evidence type="ECO:0000313" key="2">
    <source>
        <dbReference type="Proteomes" id="UP000297245"/>
    </source>
</evidence>